<evidence type="ECO:0000313" key="2">
    <source>
        <dbReference type="Proteomes" id="UP000799537"/>
    </source>
</evidence>
<dbReference type="GeneID" id="54558837"/>
<keyword evidence="2" id="KW-1185">Reference proteome</keyword>
<organism evidence="1 2">
    <name type="scientific">Zasmidium cellare ATCC 36951</name>
    <dbReference type="NCBI Taxonomy" id="1080233"/>
    <lineage>
        <taxon>Eukaryota</taxon>
        <taxon>Fungi</taxon>
        <taxon>Dikarya</taxon>
        <taxon>Ascomycota</taxon>
        <taxon>Pezizomycotina</taxon>
        <taxon>Dothideomycetes</taxon>
        <taxon>Dothideomycetidae</taxon>
        <taxon>Mycosphaerellales</taxon>
        <taxon>Mycosphaerellaceae</taxon>
        <taxon>Zasmidium</taxon>
    </lineage>
</organism>
<proteinExistence type="predicted"/>
<name>A0A6A6CTI7_ZASCE</name>
<gene>
    <name evidence="1" type="ORF">M409DRAFT_20812</name>
</gene>
<dbReference type="Proteomes" id="UP000799537">
    <property type="component" value="Unassembled WGS sequence"/>
</dbReference>
<accession>A0A6A6CTI7</accession>
<dbReference type="Gene3D" id="2.60.120.260">
    <property type="entry name" value="Galactose-binding domain-like"/>
    <property type="match status" value="1"/>
</dbReference>
<reference evidence="1" key="1">
    <citation type="journal article" date="2020" name="Stud. Mycol.">
        <title>101 Dothideomycetes genomes: a test case for predicting lifestyles and emergence of pathogens.</title>
        <authorList>
            <person name="Haridas S."/>
            <person name="Albert R."/>
            <person name="Binder M."/>
            <person name="Bloem J."/>
            <person name="Labutti K."/>
            <person name="Salamov A."/>
            <person name="Andreopoulos B."/>
            <person name="Baker S."/>
            <person name="Barry K."/>
            <person name="Bills G."/>
            <person name="Bluhm B."/>
            <person name="Cannon C."/>
            <person name="Castanera R."/>
            <person name="Culley D."/>
            <person name="Daum C."/>
            <person name="Ezra D."/>
            <person name="Gonzalez J."/>
            <person name="Henrissat B."/>
            <person name="Kuo A."/>
            <person name="Liang C."/>
            <person name="Lipzen A."/>
            <person name="Lutzoni F."/>
            <person name="Magnuson J."/>
            <person name="Mondo S."/>
            <person name="Nolan M."/>
            <person name="Ohm R."/>
            <person name="Pangilinan J."/>
            <person name="Park H.-J."/>
            <person name="Ramirez L."/>
            <person name="Alfaro M."/>
            <person name="Sun H."/>
            <person name="Tritt A."/>
            <person name="Yoshinaga Y."/>
            <person name="Zwiers L.-H."/>
            <person name="Turgeon B."/>
            <person name="Goodwin S."/>
            <person name="Spatafora J."/>
            <person name="Crous P."/>
            <person name="Grigoriev I."/>
        </authorList>
    </citation>
    <scope>NUCLEOTIDE SEQUENCE</scope>
    <source>
        <strain evidence="1">ATCC 36951</strain>
    </source>
</reference>
<dbReference type="RefSeq" id="XP_033669685.1">
    <property type="nucleotide sequence ID" value="XM_033805565.1"/>
</dbReference>
<evidence type="ECO:0000313" key="1">
    <source>
        <dbReference type="EMBL" id="KAF2168796.1"/>
    </source>
</evidence>
<sequence>MSPTTNTVIQVYSAVRISGPLINGLRNDVNVILNGVFDGSLNPWVPTVTGLVGLVTGLVNSLLFTLVNGIASVGIPLPLGLGQPVLYLTETLSIAANQAWYLQADVYLINAQVSTSTSCTIYFRTDQEILWQYYYDRCSQQGRINGSGIVTKAATSFYTQTACTGSTDVSIGFDNIIWRLYPLAAGLSPIVLTAVQVLTNNDFGAGVLAPWMQNFVSATTDVTITTARALQVAFNRIAATASPCSITQTLNRIRAGQTYWLRASVAVTIASSAGVAGLGARASTCDIVLGANFWSTTATAASSVWNVNVTGIATSDYTNFTMFANCYGNAVATVTFDNIFLTRDVTLF</sequence>
<dbReference type="EMBL" id="ML993589">
    <property type="protein sequence ID" value="KAF2168796.1"/>
    <property type="molecule type" value="Genomic_DNA"/>
</dbReference>
<protein>
    <submittedName>
        <fullName evidence="1">Uncharacterized protein</fullName>
    </submittedName>
</protein>
<dbReference type="AlphaFoldDB" id="A0A6A6CTI7"/>